<evidence type="ECO:0000313" key="1">
    <source>
        <dbReference type="EMBL" id="ERF63609.1"/>
    </source>
</evidence>
<protein>
    <submittedName>
        <fullName evidence="1">Uncharacterized protein</fullName>
    </submittedName>
</protein>
<dbReference type="Proteomes" id="UP000053711">
    <property type="component" value="Unassembled WGS sequence"/>
</dbReference>
<comment type="caution">
    <text evidence="1">The sequence shown here is derived from an EMBL/GenBank/DDBJ whole genome shotgun (WGS) entry which is preliminary data.</text>
</comment>
<evidence type="ECO:0000313" key="2">
    <source>
        <dbReference type="Proteomes" id="UP000053711"/>
    </source>
</evidence>
<proteinExistence type="predicted"/>
<reference evidence="1 2" key="1">
    <citation type="journal article" date="2013" name="BMC Genomics">
        <title>Comparative genomics reveals distinct host-interacting traits of three major human-associated propionibacteria.</title>
        <authorList>
            <person name="Mak T.N."/>
            <person name="Schmid M."/>
            <person name="Brzuszkiewicz E."/>
            <person name="Zeng G."/>
            <person name="Meyer R."/>
            <person name="Sfanos K.S."/>
            <person name="Brinkmann V."/>
            <person name="Meyer T.F."/>
            <person name="Bruggemann H."/>
        </authorList>
    </citation>
    <scope>NUCLEOTIDE SEQUENCE [LARGE SCALE GENOMIC DNA]</scope>
    <source>
        <strain evidence="1 2">TM11</strain>
    </source>
</reference>
<dbReference type="EMBL" id="AOST01000075">
    <property type="protein sequence ID" value="ERF63609.1"/>
    <property type="molecule type" value="Genomic_DNA"/>
</dbReference>
<accession>A0ACB4ULX3</accession>
<keyword evidence="2" id="KW-1185">Reference proteome</keyword>
<sequence>MPWLALWTFSSARATWNLSSSISFSWPACLFLSLLICSSISVIFFSLSAAAVEPSTIFSFSARSARA</sequence>
<gene>
    <name evidence="1" type="ORF">H640_08359</name>
</gene>
<name>A0ACB4ULX3_9ACTN</name>
<organism evidence="1 2">
    <name type="scientific">Cutibacterium granulosum TM11</name>
    <dbReference type="NCBI Taxonomy" id="1292373"/>
    <lineage>
        <taxon>Bacteria</taxon>
        <taxon>Bacillati</taxon>
        <taxon>Actinomycetota</taxon>
        <taxon>Actinomycetes</taxon>
        <taxon>Propionibacteriales</taxon>
        <taxon>Propionibacteriaceae</taxon>
        <taxon>Cutibacterium</taxon>
    </lineage>
</organism>